<keyword evidence="3" id="KW-1185">Reference proteome</keyword>
<dbReference type="PANTHER" id="PTHR47273">
    <property type="entry name" value="EXPRESSED PROTEIN"/>
    <property type="match status" value="1"/>
</dbReference>
<evidence type="ECO:0000313" key="3">
    <source>
        <dbReference type="Proteomes" id="UP000541444"/>
    </source>
</evidence>
<organism evidence="2 3">
    <name type="scientific">Kingdonia uniflora</name>
    <dbReference type="NCBI Taxonomy" id="39325"/>
    <lineage>
        <taxon>Eukaryota</taxon>
        <taxon>Viridiplantae</taxon>
        <taxon>Streptophyta</taxon>
        <taxon>Embryophyta</taxon>
        <taxon>Tracheophyta</taxon>
        <taxon>Spermatophyta</taxon>
        <taxon>Magnoliopsida</taxon>
        <taxon>Ranunculales</taxon>
        <taxon>Circaeasteraceae</taxon>
        <taxon>Kingdonia</taxon>
    </lineage>
</organism>
<name>A0A7J7MF10_9MAGN</name>
<reference evidence="2 3" key="1">
    <citation type="journal article" date="2020" name="IScience">
        <title>Genome Sequencing of the Endangered Kingdonia uniflora (Circaeasteraceae, Ranunculales) Reveals Potential Mechanisms of Evolutionary Specialization.</title>
        <authorList>
            <person name="Sun Y."/>
            <person name="Deng T."/>
            <person name="Zhang A."/>
            <person name="Moore M.J."/>
            <person name="Landis J.B."/>
            <person name="Lin N."/>
            <person name="Zhang H."/>
            <person name="Zhang X."/>
            <person name="Huang J."/>
            <person name="Zhang X."/>
            <person name="Sun H."/>
            <person name="Wang H."/>
        </authorList>
    </citation>
    <scope>NUCLEOTIDE SEQUENCE [LARGE SCALE GENOMIC DNA]</scope>
    <source>
        <strain evidence="2">TB1705</strain>
        <tissue evidence="2">Leaf</tissue>
    </source>
</reference>
<sequence>MGSLRMWMSLLLVFVLSFIFSHHVSEAKHDQKIKVKSAVVVGTVYCDICFQQEFSRNSHFISGAVVAVGCRGEKLKPSFYKEVKTNGHGVFKVSLPFMVNKRVKKIKQCSVKLISSGDPSCGVASLASSLSLQLKSRNEAEYIFSAGVFAFKPLQQPEMCNRFRSIKTFFPTPNIPIVSPIVNPTPTLPFLPPLPSIGLPLPPNPLQPPSLPNPFLPSPPSIFPPGIVPGITPSPPSSILPVPPSLPFPPLPLIPGIPPAVSTSTKTSP</sequence>
<proteinExistence type="predicted"/>
<dbReference type="AlphaFoldDB" id="A0A7J7MF10"/>
<dbReference type="Pfam" id="PF01190">
    <property type="entry name" value="Pollen_Ole_e_1"/>
    <property type="match status" value="1"/>
</dbReference>
<keyword evidence="1" id="KW-0732">Signal</keyword>
<dbReference type="Proteomes" id="UP000541444">
    <property type="component" value="Unassembled WGS sequence"/>
</dbReference>
<dbReference type="OrthoDB" id="1935547at2759"/>
<evidence type="ECO:0000313" key="2">
    <source>
        <dbReference type="EMBL" id="KAF6153318.1"/>
    </source>
</evidence>
<dbReference type="EMBL" id="JACGCM010001564">
    <property type="protein sequence ID" value="KAF6153318.1"/>
    <property type="molecule type" value="Genomic_DNA"/>
</dbReference>
<feature type="signal peptide" evidence="1">
    <location>
        <begin position="1"/>
        <end position="26"/>
    </location>
</feature>
<evidence type="ECO:0000256" key="1">
    <source>
        <dbReference type="SAM" id="SignalP"/>
    </source>
</evidence>
<comment type="caution">
    <text evidence="2">The sequence shown here is derived from an EMBL/GenBank/DDBJ whole genome shotgun (WGS) entry which is preliminary data.</text>
</comment>
<dbReference type="PANTHER" id="PTHR47273:SF4">
    <property type="entry name" value="EXPRESSED PROTEIN"/>
    <property type="match status" value="1"/>
</dbReference>
<accession>A0A7J7MF10</accession>
<protein>
    <recommendedName>
        <fullName evidence="4">Pollen Ole e 1 allergen and extensin family protein</fullName>
    </recommendedName>
</protein>
<feature type="chain" id="PRO_5029729218" description="Pollen Ole e 1 allergen and extensin family protein" evidence="1">
    <location>
        <begin position="27"/>
        <end position="269"/>
    </location>
</feature>
<gene>
    <name evidence="2" type="ORF">GIB67_003508</name>
</gene>
<evidence type="ECO:0008006" key="4">
    <source>
        <dbReference type="Google" id="ProtNLM"/>
    </source>
</evidence>